<dbReference type="Proteomes" id="UP001159428">
    <property type="component" value="Unassembled WGS sequence"/>
</dbReference>
<dbReference type="GO" id="GO:0005245">
    <property type="term" value="F:voltage-gated calcium channel activity"/>
    <property type="evidence" value="ECO:0007669"/>
    <property type="project" value="TreeGrafter"/>
</dbReference>
<keyword evidence="9" id="KW-0851">Voltage-gated channel</keyword>
<dbReference type="PANTHER" id="PTHR10166:SF37">
    <property type="entry name" value="STOLID, ISOFORM H"/>
    <property type="match status" value="1"/>
</dbReference>
<dbReference type="InterPro" id="IPR036465">
    <property type="entry name" value="vWFA_dom_sf"/>
</dbReference>
<keyword evidence="19" id="KW-1185">Reference proteome</keyword>
<keyword evidence="6" id="KW-0479">Metal-binding</keyword>
<evidence type="ECO:0000313" key="18">
    <source>
        <dbReference type="EMBL" id="CAH3045967.1"/>
    </source>
</evidence>
<dbReference type="PANTHER" id="PTHR10166">
    <property type="entry name" value="VOLTAGE-DEPENDENT CALCIUM CHANNEL SUBUNIT ALPHA-2/DELTA-RELATED"/>
    <property type="match status" value="1"/>
</dbReference>
<dbReference type="SUPFAM" id="SSF53300">
    <property type="entry name" value="vWA-like"/>
    <property type="match status" value="1"/>
</dbReference>
<evidence type="ECO:0000256" key="8">
    <source>
        <dbReference type="ARBA" id="ARBA00022837"/>
    </source>
</evidence>
<dbReference type="Pfam" id="PF08399">
    <property type="entry name" value="VWA_N"/>
    <property type="match status" value="1"/>
</dbReference>
<keyword evidence="11" id="KW-0406">Ion transport</keyword>
<dbReference type="InterPro" id="IPR002035">
    <property type="entry name" value="VWF_A"/>
</dbReference>
<dbReference type="Pfam" id="PF08473">
    <property type="entry name" value="VGCC_alpha2"/>
    <property type="match status" value="1"/>
</dbReference>
<evidence type="ECO:0000256" key="9">
    <source>
        <dbReference type="ARBA" id="ARBA00022882"/>
    </source>
</evidence>
<keyword evidence="15" id="KW-0407">Ion channel</keyword>
<keyword evidence="7 16" id="KW-0732">Signal</keyword>
<dbReference type="InterPro" id="IPR013680">
    <property type="entry name" value="VDCC_a2/dsu"/>
</dbReference>
<dbReference type="Gene3D" id="3.40.50.410">
    <property type="entry name" value="von Willebrand factor, type A domain"/>
    <property type="match status" value="1"/>
</dbReference>
<evidence type="ECO:0000256" key="4">
    <source>
        <dbReference type="ARBA" id="ARBA00022673"/>
    </source>
</evidence>
<dbReference type="Pfam" id="PF00092">
    <property type="entry name" value="VWA"/>
    <property type="match status" value="1"/>
</dbReference>
<feature type="signal peptide" evidence="16">
    <location>
        <begin position="1"/>
        <end position="25"/>
    </location>
</feature>
<keyword evidence="5" id="KW-0812">Transmembrane</keyword>
<keyword evidence="3" id="KW-0109">Calcium transport</keyword>
<evidence type="ECO:0000313" key="19">
    <source>
        <dbReference type="Proteomes" id="UP001159428"/>
    </source>
</evidence>
<evidence type="ECO:0000256" key="1">
    <source>
        <dbReference type="ARBA" id="ARBA00004479"/>
    </source>
</evidence>
<evidence type="ECO:0000256" key="14">
    <source>
        <dbReference type="ARBA" id="ARBA00023180"/>
    </source>
</evidence>
<keyword evidence="10" id="KW-1133">Transmembrane helix</keyword>
<keyword evidence="2" id="KW-0813">Transport</keyword>
<name>A0AAU9W2U6_9CNID</name>
<evidence type="ECO:0000256" key="16">
    <source>
        <dbReference type="SAM" id="SignalP"/>
    </source>
</evidence>
<organism evidence="18 19">
    <name type="scientific">Pocillopora meandrina</name>
    <dbReference type="NCBI Taxonomy" id="46732"/>
    <lineage>
        <taxon>Eukaryota</taxon>
        <taxon>Metazoa</taxon>
        <taxon>Cnidaria</taxon>
        <taxon>Anthozoa</taxon>
        <taxon>Hexacorallia</taxon>
        <taxon>Scleractinia</taxon>
        <taxon>Astrocoeniina</taxon>
        <taxon>Pocilloporidae</taxon>
        <taxon>Pocillopora</taxon>
    </lineage>
</organism>
<gene>
    <name evidence="18" type="ORF">PMEA_00033023</name>
</gene>
<protein>
    <recommendedName>
        <fullName evidence="17">VWFA domain-containing protein</fullName>
    </recommendedName>
</protein>
<dbReference type="EMBL" id="CALNXJ010000008">
    <property type="protein sequence ID" value="CAH3045967.1"/>
    <property type="molecule type" value="Genomic_DNA"/>
</dbReference>
<proteinExistence type="predicted"/>
<reference evidence="18 19" key="1">
    <citation type="submission" date="2022-05" db="EMBL/GenBank/DDBJ databases">
        <authorList>
            <consortium name="Genoscope - CEA"/>
            <person name="William W."/>
        </authorList>
    </citation>
    <scope>NUCLEOTIDE SEQUENCE [LARGE SCALE GENOMIC DNA]</scope>
</reference>
<evidence type="ECO:0000256" key="13">
    <source>
        <dbReference type="ARBA" id="ARBA00023157"/>
    </source>
</evidence>
<feature type="chain" id="PRO_5043471309" description="VWFA domain-containing protein" evidence="16">
    <location>
        <begin position="26"/>
        <end position="1090"/>
    </location>
</feature>
<dbReference type="Gene3D" id="3.30.450.20">
    <property type="entry name" value="PAS domain"/>
    <property type="match status" value="1"/>
</dbReference>
<dbReference type="InterPro" id="IPR051173">
    <property type="entry name" value="Ca_channel_alpha-2/delta"/>
</dbReference>
<dbReference type="SMART" id="SM00327">
    <property type="entry name" value="VWA"/>
    <property type="match status" value="1"/>
</dbReference>
<evidence type="ECO:0000256" key="5">
    <source>
        <dbReference type="ARBA" id="ARBA00022692"/>
    </source>
</evidence>
<keyword evidence="12" id="KW-0472">Membrane</keyword>
<dbReference type="GO" id="GO:0005891">
    <property type="term" value="C:voltage-gated calcium channel complex"/>
    <property type="evidence" value="ECO:0007669"/>
    <property type="project" value="TreeGrafter"/>
</dbReference>
<comment type="subcellular location">
    <subcellularLocation>
        <location evidence="1">Membrane</location>
        <topology evidence="1">Single-pass type I membrane protein</topology>
    </subcellularLocation>
</comment>
<keyword evidence="14" id="KW-0325">Glycoprotein</keyword>
<accession>A0AAU9W2U6</accession>
<evidence type="ECO:0000256" key="2">
    <source>
        <dbReference type="ARBA" id="ARBA00022448"/>
    </source>
</evidence>
<evidence type="ECO:0000256" key="6">
    <source>
        <dbReference type="ARBA" id="ARBA00022723"/>
    </source>
</evidence>
<dbReference type="PROSITE" id="PS50234">
    <property type="entry name" value="VWFA"/>
    <property type="match status" value="1"/>
</dbReference>
<dbReference type="InterPro" id="IPR013608">
    <property type="entry name" value="VWA_N"/>
</dbReference>
<keyword evidence="4" id="KW-0107">Calcium channel</keyword>
<evidence type="ECO:0000256" key="3">
    <source>
        <dbReference type="ARBA" id="ARBA00022568"/>
    </source>
</evidence>
<dbReference type="GO" id="GO:0046872">
    <property type="term" value="F:metal ion binding"/>
    <property type="evidence" value="ECO:0007669"/>
    <property type="project" value="UniProtKB-KW"/>
</dbReference>
<evidence type="ECO:0000256" key="12">
    <source>
        <dbReference type="ARBA" id="ARBA00023136"/>
    </source>
</evidence>
<evidence type="ECO:0000256" key="7">
    <source>
        <dbReference type="ARBA" id="ARBA00022729"/>
    </source>
</evidence>
<sequence>MAEKFLVLFCSVYGLILLFSVTVSGLKPTKDMVREWANRLGTNGSSFMDGNAGVKSLTQAYENFTYATTEKINGNDVLKKMKKEMEVFFRNKSSSLKKLVKKAEEAYCKYKYDKNLKISEIDYPNSKDLDKYLNKSGIKLEYNSTFRSEISFNRSVIHVPTDVFDGASKIVNGIEWTSALESVFEGNRHEDPSLSWQYFGSDEGFMRTYPARHWDITNENNVDLFDARKRPWYIQGATSPKNIIILIDASGSMHGVPMRIAKLSAQNLIDTFGDNDFFNVVYFNVEATVLCCEKEGPILLQATKKNKIFVKEELKKIADKDVAVWEKGMEKAFDLLKKANNFAKCQEAIMVLSDGTTSSLPDLFAELNPDKKVRVFTFAVGPSAESTEALRNMACNNRGYFTRIQSVGAVREVSESYIRVLTRPMAMAPEANTTDHTVWTSVYLDALGLGMMVTGTLPVFHRKESAINCSEKGGMEAEEKREDHFLGVMGADVPLKYLKDFMLRPLVGLSGYMFAVNNNGMIIFHPRLKTVYGYLQDPPGVDLVDVETSVTGMEVQELRKAMIDKVPITADGPSRNGSSHKEFEVYDLSFDELRMTKRTMKYYFGGLEGTSFSLGIATPKLGYKYNLPEYTETEVIDKLHSELKETNKDIQIERWPYCRNVVLAEKTPLDQLIDETESRDTKLCNNSELLAGLLVDLNVTARLPSVWKSKARPGVNDVFVRTYWGLHRSYSGSKDKRNSSSEDDIFRRVFGSQIPRASIIYTTKYLAAKSDENITSVFAYKRIYRNQFPAAILGYEMDMKAFVDTHIVKNTECQSEGSACDISCDRTGKNDYEGLYCYLVDENGFVVAGNDENSAGKFFGRVDAPVMRQLIRSDEENGSGIYNKVVLTDFQAVCQVKGGVNSGGVSFLLKPFFSLSAYAEWWTTKAVWSLLYFNLYSWIFAESGATTEATDDIPKNISCIRNITTYYADQRNVTLNGVTSCGDCSREHFVASVRDSNLYLMVINATCGKCDEIDREMGVPGEPREIPRDTVENSCKEPGYRKRPKRCFVSTNPESGYACGSGSFIKPSPYIVSLQLFWLFAALRRIVGFV</sequence>
<keyword evidence="13" id="KW-1015">Disulfide bond</keyword>
<feature type="domain" description="VWFA" evidence="17">
    <location>
        <begin position="242"/>
        <end position="421"/>
    </location>
</feature>
<evidence type="ECO:0000259" key="17">
    <source>
        <dbReference type="PROSITE" id="PS50234"/>
    </source>
</evidence>
<evidence type="ECO:0000256" key="10">
    <source>
        <dbReference type="ARBA" id="ARBA00022989"/>
    </source>
</evidence>
<evidence type="ECO:0000256" key="15">
    <source>
        <dbReference type="ARBA" id="ARBA00023303"/>
    </source>
</evidence>
<comment type="caution">
    <text evidence="18">The sequence shown here is derived from an EMBL/GenBank/DDBJ whole genome shotgun (WGS) entry which is preliminary data.</text>
</comment>
<keyword evidence="8" id="KW-0106">Calcium</keyword>
<dbReference type="AlphaFoldDB" id="A0AAU9W2U6"/>
<evidence type="ECO:0000256" key="11">
    <source>
        <dbReference type="ARBA" id="ARBA00023065"/>
    </source>
</evidence>